<evidence type="ECO:0000313" key="4">
    <source>
        <dbReference type="EMBL" id="SVB73331.1"/>
    </source>
</evidence>
<dbReference type="Pfam" id="PF03033">
    <property type="entry name" value="Glyco_transf_28"/>
    <property type="match status" value="1"/>
</dbReference>
<reference evidence="4" key="1">
    <citation type="submission" date="2018-05" db="EMBL/GenBank/DDBJ databases">
        <authorList>
            <person name="Lanie J.A."/>
            <person name="Ng W.-L."/>
            <person name="Kazmierczak K.M."/>
            <person name="Andrzejewski T.M."/>
            <person name="Davidsen T.M."/>
            <person name="Wayne K.J."/>
            <person name="Tettelin H."/>
            <person name="Glass J.I."/>
            <person name="Rusch D."/>
            <person name="Podicherti R."/>
            <person name="Tsui H.-C.T."/>
            <person name="Winkler M.E."/>
        </authorList>
    </citation>
    <scope>NUCLEOTIDE SEQUENCE</scope>
</reference>
<evidence type="ECO:0000256" key="2">
    <source>
        <dbReference type="ARBA" id="ARBA00022679"/>
    </source>
</evidence>
<accession>A0A382GGM6</accession>
<feature type="non-terminal residue" evidence="4">
    <location>
        <position position="1"/>
    </location>
</feature>
<gene>
    <name evidence="4" type="ORF">METZ01_LOCUS226185</name>
</gene>
<feature type="domain" description="Glycosyltransferase family 28 N-terminal" evidence="3">
    <location>
        <begin position="1"/>
        <end position="123"/>
    </location>
</feature>
<dbReference type="AlphaFoldDB" id="A0A382GGM6"/>
<dbReference type="GO" id="GO:0005975">
    <property type="term" value="P:carbohydrate metabolic process"/>
    <property type="evidence" value="ECO:0007669"/>
    <property type="project" value="InterPro"/>
</dbReference>
<dbReference type="PANTHER" id="PTHR21015:SF22">
    <property type="entry name" value="GLYCOSYLTRANSFERASE"/>
    <property type="match status" value="1"/>
</dbReference>
<dbReference type="GO" id="GO:0050511">
    <property type="term" value="F:undecaprenyldiphospho-muramoylpentapeptide beta-N-acetylglucosaminyltransferase activity"/>
    <property type="evidence" value="ECO:0007669"/>
    <property type="project" value="TreeGrafter"/>
</dbReference>
<protein>
    <recommendedName>
        <fullName evidence="3">Glycosyltransferase family 28 N-terminal domain-containing protein</fullName>
    </recommendedName>
</protein>
<dbReference type="EMBL" id="UINC01054973">
    <property type="protein sequence ID" value="SVB73331.1"/>
    <property type="molecule type" value="Genomic_DNA"/>
</dbReference>
<dbReference type="InterPro" id="IPR004276">
    <property type="entry name" value="GlycoTrans_28_N"/>
</dbReference>
<dbReference type="Gene3D" id="3.40.50.2000">
    <property type="entry name" value="Glycogen Phosphorylase B"/>
    <property type="match status" value="1"/>
</dbReference>
<feature type="non-terminal residue" evidence="4">
    <location>
        <position position="124"/>
    </location>
</feature>
<sequence>VLSAGGTGGHVYPAEALAMELNNRGCRLALVTDRRGSNLGGRLGELDTYRVRSGGISGKGLFARILNIGEIAIGVLQSCCLLGRLNPSVVIGFGGYASLPMMLAANFSSTATAIHEQNALLGRA</sequence>
<keyword evidence="1" id="KW-0328">Glycosyltransferase</keyword>
<evidence type="ECO:0000259" key="3">
    <source>
        <dbReference type="Pfam" id="PF03033"/>
    </source>
</evidence>
<proteinExistence type="predicted"/>
<organism evidence="4">
    <name type="scientific">marine metagenome</name>
    <dbReference type="NCBI Taxonomy" id="408172"/>
    <lineage>
        <taxon>unclassified sequences</taxon>
        <taxon>metagenomes</taxon>
        <taxon>ecological metagenomes</taxon>
    </lineage>
</organism>
<name>A0A382GGM6_9ZZZZ</name>
<evidence type="ECO:0000256" key="1">
    <source>
        <dbReference type="ARBA" id="ARBA00022676"/>
    </source>
</evidence>
<dbReference type="PANTHER" id="PTHR21015">
    <property type="entry name" value="UDP-N-ACETYLGLUCOSAMINE--N-ACETYLMURAMYL-(PENTAPEPTIDE) PYROPHOSPHORYL-UNDECAPRENOL N-ACETYLGLUCOSAMINE TRANSFERASE 1"/>
    <property type="match status" value="1"/>
</dbReference>
<keyword evidence="2" id="KW-0808">Transferase</keyword>
<dbReference type="SUPFAM" id="SSF53756">
    <property type="entry name" value="UDP-Glycosyltransferase/glycogen phosphorylase"/>
    <property type="match status" value="1"/>
</dbReference>